<dbReference type="Gene3D" id="3.80.10.10">
    <property type="entry name" value="Ribonuclease Inhibitor"/>
    <property type="match status" value="1"/>
</dbReference>
<dbReference type="SMART" id="SM00368">
    <property type="entry name" value="LRR_RI"/>
    <property type="match status" value="4"/>
</dbReference>
<feature type="region of interest" description="Disordered" evidence="5">
    <location>
        <begin position="209"/>
        <end position="277"/>
    </location>
</feature>
<feature type="domain" description="NACHT" evidence="6">
    <location>
        <begin position="518"/>
        <end position="654"/>
    </location>
</feature>
<feature type="compositionally biased region" description="Basic residues" evidence="5">
    <location>
        <begin position="250"/>
        <end position="260"/>
    </location>
</feature>
<dbReference type="Proteomes" id="UP001230051">
    <property type="component" value="Unassembled WGS sequence"/>
</dbReference>
<organism evidence="7 8">
    <name type="scientific">Acipenser oxyrinchus oxyrinchus</name>
    <dbReference type="NCBI Taxonomy" id="40147"/>
    <lineage>
        <taxon>Eukaryota</taxon>
        <taxon>Metazoa</taxon>
        <taxon>Chordata</taxon>
        <taxon>Craniata</taxon>
        <taxon>Vertebrata</taxon>
        <taxon>Euteleostomi</taxon>
        <taxon>Actinopterygii</taxon>
        <taxon>Chondrostei</taxon>
        <taxon>Acipenseriformes</taxon>
        <taxon>Acipenseridae</taxon>
        <taxon>Acipenser</taxon>
    </lineage>
</organism>
<dbReference type="Gene3D" id="3.40.50.300">
    <property type="entry name" value="P-loop containing nucleotide triphosphate hydrolases"/>
    <property type="match status" value="1"/>
</dbReference>
<dbReference type="Pfam" id="PF13516">
    <property type="entry name" value="LRR_6"/>
    <property type="match status" value="2"/>
</dbReference>
<dbReference type="InterPro" id="IPR027417">
    <property type="entry name" value="P-loop_NTPase"/>
</dbReference>
<dbReference type="GO" id="GO:0045944">
    <property type="term" value="P:positive regulation of transcription by RNA polymerase II"/>
    <property type="evidence" value="ECO:0007669"/>
    <property type="project" value="TreeGrafter"/>
</dbReference>
<dbReference type="InterPro" id="IPR032675">
    <property type="entry name" value="LRR_dom_sf"/>
</dbReference>
<reference evidence="7" key="1">
    <citation type="submission" date="2022-02" db="EMBL/GenBank/DDBJ databases">
        <title>Atlantic sturgeon de novo genome assembly.</title>
        <authorList>
            <person name="Stock M."/>
            <person name="Klopp C."/>
            <person name="Guiguen Y."/>
            <person name="Cabau C."/>
            <person name="Parinello H."/>
            <person name="Santidrian Yebra-Pimentel E."/>
            <person name="Kuhl H."/>
            <person name="Dirks R.P."/>
            <person name="Guessner J."/>
            <person name="Wuertz S."/>
            <person name="Du K."/>
            <person name="Schartl M."/>
        </authorList>
    </citation>
    <scope>NUCLEOTIDE SEQUENCE</scope>
    <source>
        <strain evidence="7">STURGEONOMICS-FGT-2020</strain>
        <tissue evidence="7">Whole blood</tissue>
    </source>
</reference>
<evidence type="ECO:0000256" key="2">
    <source>
        <dbReference type="ARBA" id="ARBA00022737"/>
    </source>
</evidence>
<dbReference type="AlphaFoldDB" id="A0AAD8D5J6"/>
<evidence type="ECO:0000313" key="7">
    <source>
        <dbReference type="EMBL" id="KAK1163000.1"/>
    </source>
</evidence>
<evidence type="ECO:0000256" key="4">
    <source>
        <dbReference type="ARBA" id="ARBA00022840"/>
    </source>
</evidence>
<evidence type="ECO:0000256" key="1">
    <source>
        <dbReference type="ARBA" id="ARBA00022614"/>
    </source>
</evidence>
<name>A0AAD8D5J6_ACIOX</name>
<protein>
    <submittedName>
        <fullName evidence="7">MHC class II transactivator isoform X1</fullName>
    </submittedName>
</protein>
<keyword evidence="3" id="KW-0547">Nucleotide-binding</keyword>
<dbReference type="SUPFAM" id="SSF52047">
    <property type="entry name" value="RNI-like"/>
    <property type="match status" value="1"/>
</dbReference>
<dbReference type="PRINTS" id="PR01719">
    <property type="entry name" value="MHCIIACTVATR"/>
</dbReference>
<evidence type="ECO:0000259" key="6">
    <source>
        <dbReference type="PROSITE" id="PS50837"/>
    </source>
</evidence>
<proteinExistence type="predicted"/>
<dbReference type="InterPro" id="IPR001611">
    <property type="entry name" value="Leu-rich_rpt"/>
</dbReference>
<dbReference type="GO" id="GO:0045345">
    <property type="term" value="P:positive regulation of MHC class I biosynthetic process"/>
    <property type="evidence" value="ECO:0007669"/>
    <property type="project" value="TreeGrafter"/>
</dbReference>
<evidence type="ECO:0000256" key="5">
    <source>
        <dbReference type="SAM" id="MobiDB-lite"/>
    </source>
</evidence>
<dbReference type="PANTHER" id="PTHR47189:SF1">
    <property type="entry name" value="MHC CLASS II TRANSACTIVATOR"/>
    <property type="match status" value="1"/>
</dbReference>
<keyword evidence="1" id="KW-0433">Leucine-rich repeat</keyword>
<comment type="caution">
    <text evidence="7">The sequence shown here is derived from an EMBL/GenBank/DDBJ whole genome shotgun (WGS) entry which is preliminary data.</text>
</comment>
<keyword evidence="8" id="KW-1185">Reference proteome</keyword>
<gene>
    <name evidence="7" type="primary">CIITA</name>
    <name evidence="7" type="ORF">AOXY_G18026</name>
</gene>
<dbReference type="Pfam" id="PF05729">
    <property type="entry name" value="NACHT"/>
    <property type="match status" value="1"/>
</dbReference>
<dbReference type="EMBL" id="JAGXEW010000016">
    <property type="protein sequence ID" value="KAK1163000.1"/>
    <property type="molecule type" value="Genomic_DNA"/>
</dbReference>
<dbReference type="GO" id="GO:0005524">
    <property type="term" value="F:ATP binding"/>
    <property type="evidence" value="ECO:0007669"/>
    <property type="project" value="UniProtKB-KW"/>
</dbReference>
<keyword evidence="4" id="KW-0067">ATP-binding</keyword>
<dbReference type="SUPFAM" id="SSF52540">
    <property type="entry name" value="P-loop containing nucleoside triphosphate hydrolases"/>
    <property type="match status" value="1"/>
</dbReference>
<dbReference type="PROSITE" id="PS50837">
    <property type="entry name" value="NACHT"/>
    <property type="match status" value="1"/>
</dbReference>
<dbReference type="Pfam" id="PF17776">
    <property type="entry name" value="NLRC4_HD2"/>
    <property type="match status" value="1"/>
</dbReference>
<dbReference type="GO" id="GO:0045348">
    <property type="term" value="P:positive regulation of MHC class II biosynthetic process"/>
    <property type="evidence" value="ECO:0007669"/>
    <property type="project" value="TreeGrafter"/>
</dbReference>
<dbReference type="InterPro" id="IPR007111">
    <property type="entry name" value="NACHT_NTPase"/>
</dbReference>
<dbReference type="FunFam" id="3.40.50.300:FF:001028">
    <property type="entry name" value="Class II major histocompatibility complex transactivator"/>
    <property type="match status" value="1"/>
</dbReference>
<dbReference type="PANTHER" id="PTHR47189">
    <property type="entry name" value="MHC CLASS II TRANSACTIVATOR"/>
    <property type="match status" value="1"/>
</dbReference>
<evidence type="ECO:0000256" key="3">
    <source>
        <dbReference type="ARBA" id="ARBA00022741"/>
    </source>
</evidence>
<feature type="region of interest" description="Disordered" evidence="5">
    <location>
        <begin position="372"/>
        <end position="432"/>
    </location>
</feature>
<sequence length="1248" mass="138829">MSHTMVHFEEVLSRVRSSLCSASPRGVQGLLTQLLDAGVLSRDYYLCLLKEKDEEDLARRISLPVWEKWDCCHSTIHCALDKAQSCKTKGQAAPTNPRAQDAGMDPSVLGEHSFLSLLHSDTLLGDIPLGFPEGPFPCDVEGNQLSLDWPNIFDYFLPDLMVPNERILSPTPFEHNENIEQILKFLEEDQQENLGEEMEMTLSDLETTCQDPTRNTQYPKRDLNPADANTVNTMKPKRQKRDPRANRALEKKKRGWRKSCRPNQREAQRASSPAHPVQGFVSFTLPISSLTSSGNTTHTAEGSLAPTPAPTAFQVIQNFTVPQQVFSIPVANAVHPGGPTFVIVPAAPVSSPKAAGTPSSPVAGTVVDAAVARHPDSPSSPASPSAVSVNRSLSPASLPSTQPTTTDAVTSPCKGSQSPLRSLKTPEKPKSVEEFKESLRSYLLDTCQFVGTEDEVSLESLHIDVPLVQRQVKIKTGKNANKCLEKELIICDAAERRRTEIPRSQIFHPNGERSKDSRVMALLGKAGLGKSTLVQKLCQDWSRGHFQQFELVFWFACKRLNLSGKRFGLRNLLFSLFAVPPPENADEVFRYLLRNPEKVLIIFDGFDDFQDCEGLLHCPATSSSKEIYSIKDLFSGLFQKKLLIGSTVLVTARPKEMFNQFLGKVDKIVELSGFTPEDIELYMSRYFKGTSYCDGAWRKVQNNGFLFSLCSTPLICRLVCFLLEHFDMNKDLPSTLTGLYCHVFYHRMHVNAYAAGPVNRQQKQSVPDLGALAWEGVQDHKCLLNPRDLSSEELKEFGLSSGILSPHPASEGGEEGDFGLGFAHLITQNFLGALHLIMAKNISGKSLVKQVLLEKKKKKPEEDWLDVLRRFLVGLLFQPAECSYLDCLSAKAVVSKKDALSEYLKKIKPSDLNPNRLLELCHCVYETGNMGLVKHMVSKLPSELSFRGTPLSPPDVFVLQHLLNKTRRAFALDLHETGIDLCGIKQLVGQKSITSFRASISDTISLWEHLHQTGEHGLLKDSISKFTINPFKASQISHVEHLCLLVQIYRERKLPSCDTETGAGDEIFEIPAVKELRKLEFVLGPVYGSVGFLKLVEVLPAFEWLQHLDLEALTDNKIGDRGVERLTEAFPALSSLETLNLSQNNIGDRGAERLAQCLPSLVSLKHLSLYSNLIGDRGAENMARALPEMKSLTELNVKYNKITDVGAQKLTESLKSCLWIKSLAMWNQSIPHGVLEHLKQQDSRIDLL</sequence>
<feature type="compositionally biased region" description="Polar residues" evidence="5">
    <location>
        <begin position="390"/>
        <end position="420"/>
    </location>
</feature>
<evidence type="ECO:0000313" key="8">
    <source>
        <dbReference type="Proteomes" id="UP001230051"/>
    </source>
</evidence>
<feature type="compositionally biased region" description="Polar residues" evidence="5">
    <location>
        <begin position="209"/>
        <end position="218"/>
    </location>
</feature>
<accession>A0AAD8D5J6</accession>
<dbReference type="InterPro" id="IPR041267">
    <property type="entry name" value="NLRP_HD2"/>
</dbReference>
<keyword evidence="2" id="KW-0677">Repeat</keyword>
<dbReference type="InterPro" id="IPR008095">
    <property type="entry name" value="MHC_II_transact"/>
</dbReference>
<feature type="compositionally biased region" description="Low complexity" evidence="5">
    <location>
        <begin position="377"/>
        <end position="389"/>
    </location>
</feature>